<proteinExistence type="predicted"/>
<dbReference type="EMBL" id="JTHE03000034">
    <property type="protein sequence ID" value="MCM1982209.1"/>
    <property type="molecule type" value="Genomic_DNA"/>
</dbReference>
<dbReference type="GO" id="GO:0016787">
    <property type="term" value="F:hydrolase activity"/>
    <property type="evidence" value="ECO:0007669"/>
    <property type="project" value="UniProtKB-KW"/>
</dbReference>
<evidence type="ECO:0000313" key="3">
    <source>
        <dbReference type="EMBL" id="MCM1982209.1"/>
    </source>
</evidence>
<feature type="domain" description="AB hydrolase-1" evidence="2">
    <location>
        <begin position="26"/>
        <end position="327"/>
    </location>
</feature>
<dbReference type="InterPro" id="IPR029058">
    <property type="entry name" value="AB_hydrolase_fold"/>
</dbReference>
<dbReference type="Gene3D" id="3.40.50.1820">
    <property type="entry name" value="alpha/beta hydrolase"/>
    <property type="match status" value="1"/>
</dbReference>
<dbReference type="Pfam" id="PF12697">
    <property type="entry name" value="Abhydrolase_6"/>
    <property type="match status" value="1"/>
</dbReference>
<reference evidence="3 4" key="1">
    <citation type="journal article" date="2015" name="Genome Announc.">
        <title>Draft Genome Sequence of Filamentous Marine Cyanobacterium Lyngbya confervoides Strain BDU141951.</title>
        <authorList>
            <person name="Chandrababunaidu M.M."/>
            <person name="Sen D."/>
            <person name="Tripathy S."/>
        </authorList>
    </citation>
    <scope>NUCLEOTIDE SEQUENCE [LARGE SCALE GENOMIC DNA]</scope>
    <source>
        <strain evidence="3 4">BDU141951</strain>
    </source>
</reference>
<dbReference type="InterPro" id="IPR050266">
    <property type="entry name" value="AB_hydrolase_sf"/>
</dbReference>
<dbReference type="SUPFAM" id="SSF53474">
    <property type="entry name" value="alpha/beta-Hydrolases"/>
    <property type="match status" value="1"/>
</dbReference>
<comment type="caution">
    <text evidence="3">The sequence shown here is derived from an EMBL/GenBank/DDBJ whole genome shotgun (WGS) entry which is preliminary data.</text>
</comment>
<organism evidence="3 4">
    <name type="scientific">Lyngbya confervoides BDU141951</name>
    <dbReference type="NCBI Taxonomy" id="1574623"/>
    <lineage>
        <taxon>Bacteria</taxon>
        <taxon>Bacillati</taxon>
        <taxon>Cyanobacteriota</taxon>
        <taxon>Cyanophyceae</taxon>
        <taxon>Oscillatoriophycideae</taxon>
        <taxon>Oscillatoriales</taxon>
        <taxon>Microcoleaceae</taxon>
        <taxon>Lyngbya</taxon>
    </lineage>
</organism>
<dbReference type="AlphaFoldDB" id="A0ABD4T0M8"/>
<name>A0ABD4T0M8_9CYAN</name>
<accession>A0ABD4T0M8</accession>
<dbReference type="RefSeq" id="WP_166280728.1">
    <property type="nucleotide sequence ID" value="NZ_JTHE03000034.1"/>
</dbReference>
<keyword evidence="1 3" id="KW-0378">Hydrolase</keyword>
<gene>
    <name evidence="3" type="ORF">QQ91_0005125</name>
</gene>
<sequence length="352" mass="38905">MARIDLLGVSHHYELTPPPAQSDVTLVFIHGWLLSRSYWSPMIQRLAGECRCLSYDLRGFGRSQVSRDARNWACDQQYGLETMLRTDSAAGIELGGPTNFAVKPPAATRNTAEGPWNKLFAQRCRVSPFTPASFARDLLVLLDKLEIQRPWLVGHSLGGAIAIWTAALCDRVVGVTCLNSGGGIYIEQEFAKFRGVGQRLLNIRPPILQYLPGMDWVFSRMNVADPVARQWGKQQIIDFVSADAEAARGALLDSTQAEEVLLLPRLVQGLGQPIFFIAGQRDPVMNLKYVYHLASFHPLFQGSGANVIEIPNCGHLGMIEHPTSIAEHLCQMMAQHTPATRTQSCPEGTLRS</sequence>
<evidence type="ECO:0000256" key="1">
    <source>
        <dbReference type="ARBA" id="ARBA00022801"/>
    </source>
</evidence>
<dbReference type="Proteomes" id="UP000031561">
    <property type="component" value="Unassembled WGS sequence"/>
</dbReference>
<dbReference type="PANTHER" id="PTHR43798">
    <property type="entry name" value="MONOACYLGLYCEROL LIPASE"/>
    <property type="match status" value="1"/>
</dbReference>
<protein>
    <submittedName>
        <fullName evidence="3">Alpha/beta hydrolase</fullName>
    </submittedName>
</protein>
<evidence type="ECO:0000313" key="4">
    <source>
        <dbReference type="Proteomes" id="UP000031561"/>
    </source>
</evidence>
<dbReference type="PANTHER" id="PTHR43798:SF31">
    <property type="entry name" value="AB HYDROLASE SUPERFAMILY PROTEIN YCLE"/>
    <property type="match status" value="1"/>
</dbReference>
<dbReference type="InterPro" id="IPR000073">
    <property type="entry name" value="AB_hydrolase_1"/>
</dbReference>
<evidence type="ECO:0000259" key="2">
    <source>
        <dbReference type="Pfam" id="PF12697"/>
    </source>
</evidence>
<keyword evidence="4" id="KW-1185">Reference proteome</keyword>